<dbReference type="EMBL" id="GL629807">
    <property type="protein sequence ID" value="EFW99884.1"/>
    <property type="molecule type" value="Genomic_DNA"/>
</dbReference>
<organism evidence="3">
    <name type="scientific">Grosmannia clavigera (strain kw1407 / UAMH 11150)</name>
    <name type="common">Blue stain fungus</name>
    <name type="synonym">Graphiocladiella clavigera</name>
    <dbReference type="NCBI Taxonomy" id="655863"/>
    <lineage>
        <taxon>Eukaryota</taxon>
        <taxon>Fungi</taxon>
        <taxon>Dikarya</taxon>
        <taxon>Ascomycota</taxon>
        <taxon>Pezizomycotina</taxon>
        <taxon>Sordariomycetes</taxon>
        <taxon>Sordariomycetidae</taxon>
        <taxon>Ophiostomatales</taxon>
        <taxon>Ophiostomataceae</taxon>
        <taxon>Leptographium</taxon>
    </lineage>
</organism>
<dbReference type="AlphaFoldDB" id="F0XR35"/>
<evidence type="ECO:0000313" key="3">
    <source>
        <dbReference type="Proteomes" id="UP000007796"/>
    </source>
</evidence>
<protein>
    <recommendedName>
        <fullName evidence="4">Feruloyl esterase-like protein</fullName>
    </recommendedName>
</protein>
<gene>
    <name evidence="2" type="ORF">CMQ_202</name>
</gene>
<reference evidence="2 3" key="1">
    <citation type="journal article" date="2011" name="Proc. Natl. Acad. Sci. U.S.A.">
        <title>Genome and transcriptome analyses of the mountain pine beetle-fungal symbiont Grosmannia clavigera, a lodgepole pine pathogen.</title>
        <authorList>
            <person name="DiGuistini S."/>
            <person name="Wang Y."/>
            <person name="Liao N.Y."/>
            <person name="Taylor G."/>
            <person name="Tanguay P."/>
            <person name="Feau N."/>
            <person name="Henrissat B."/>
            <person name="Chan S.K."/>
            <person name="Hesse-Orce U."/>
            <person name="Alamouti S.M."/>
            <person name="Tsui C.K.M."/>
            <person name="Docking R.T."/>
            <person name="Levasseur A."/>
            <person name="Haridas S."/>
            <person name="Robertson G."/>
            <person name="Birol I."/>
            <person name="Holt R.A."/>
            <person name="Marra M.A."/>
            <person name="Hamelin R.C."/>
            <person name="Hirst M."/>
            <person name="Jones S.J.M."/>
            <person name="Bohlmann J."/>
            <person name="Breuil C."/>
        </authorList>
    </citation>
    <scope>NUCLEOTIDE SEQUENCE [LARGE SCALE GENOMIC DNA]</scope>
    <source>
        <strain evidence="3">kw1407 / UAMH 11150</strain>
    </source>
</reference>
<evidence type="ECO:0008006" key="4">
    <source>
        <dbReference type="Google" id="ProtNLM"/>
    </source>
</evidence>
<dbReference type="OrthoDB" id="414322at2759"/>
<name>F0XR35_GROCL</name>
<proteinExistence type="predicted"/>
<dbReference type="HOGENOM" id="CLU_043690_0_0_1"/>
<dbReference type="eggNOG" id="ENOG502S5F4">
    <property type="taxonomic scope" value="Eukaryota"/>
</dbReference>
<keyword evidence="3" id="KW-1185">Reference proteome</keyword>
<feature type="region of interest" description="Disordered" evidence="1">
    <location>
        <begin position="194"/>
        <end position="234"/>
    </location>
</feature>
<dbReference type="InParanoid" id="F0XR35"/>
<dbReference type="RefSeq" id="XP_014169299.1">
    <property type="nucleotide sequence ID" value="XM_014313824.1"/>
</dbReference>
<sequence>MASSAAAAAVPAMDIASLLTVIITTSPTPSAPCTDLLSAVLASFRAHCPALLTCPVTVVFDTYDRVVPRARLKKGCVTAEEAESYVAYKDNVRQLVRDVWAPADSRDDSGTISSGLAEYGSPFIADNAVAFTTTRSGDGRIAFIEPAARLGFGLAVRTAVRAATTPYVWIQQHDWTLVSDIPLAAMLEVMATCEGEEEGETEPGGLAGQSDTTEQSENPSSSSDSGSVASSGVDPEEAVPVRYICLPSVRMLRYATSPHVVNFPVLRSLTVSLKSEFPVSASVSALPTTRRDRLPLTPLFFWHDKTHLASTAHYLQRVFSTRLAIGRGDFIEDHIGQRARTQMKNDPAVWRNWACWLYYPDDGNELCLRHLQGRTWRGEKQEQEMRDMYRERNRSAASAAAEAAKAAAAAAVRKASPLSPSSHPPYLMDWSADIFADEEPSR</sequence>
<evidence type="ECO:0000256" key="1">
    <source>
        <dbReference type="SAM" id="MobiDB-lite"/>
    </source>
</evidence>
<evidence type="ECO:0000313" key="2">
    <source>
        <dbReference type="EMBL" id="EFW99884.1"/>
    </source>
</evidence>
<feature type="compositionally biased region" description="Low complexity" evidence="1">
    <location>
        <begin position="220"/>
        <end position="233"/>
    </location>
</feature>
<accession>F0XR35</accession>
<dbReference type="Proteomes" id="UP000007796">
    <property type="component" value="Unassembled WGS sequence"/>
</dbReference>
<dbReference type="GeneID" id="25974963"/>
<dbReference type="STRING" id="655863.F0XR35"/>
<feature type="compositionally biased region" description="Polar residues" evidence="1">
    <location>
        <begin position="209"/>
        <end position="219"/>
    </location>
</feature>